<evidence type="ECO:0000313" key="3">
    <source>
        <dbReference type="Proteomes" id="UP001176961"/>
    </source>
</evidence>
<reference evidence="2" key="1">
    <citation type="submission" date="2023-07" db="EMBL/GenBank/DDBJ databases">
        <authorList>
            <consortium name="CYATHOMIX"/>
        </authorList>
    </citation>
    <scope>NUCLEOTIDE SEQUENCE</scope>
    <source>
        <strain evidence="2">N/A</strain>
    </source>
</reference>
<dbReference type="Proteomes" id="UP001176961">
    <property type="component" value="Unassembled WGS sequence"/>
</dbReference>
<dbReference type="AlphaFoldDB" id="A0AA36HBX3"/>
<feature type="compositionally biased region" description="Acidic residues" evidence="1">
    <location>
        <begin position="176"/>
        <end position="187"/>
    </location>
</feature>
<evidence type="ECO:0000313" key="2">
    <source>
        <dbReference type="EMBL" id="CAJ0607274.1"/>
    </source>
</evidence>
<protein>
    <submittedName>
        <fullName evidence="2">Uncharacterized protein</fullName>
    </submittedName>
</protein>
<comment type="caution">
    <text evidence="2">The sequence shown here is derived from an EMBL/GenBank/DDBJ whole genome shotgun (WGS) entry which is preliminary data.</text>
</comment>
<proteinExistence type="predicted"/>
<sequence length="366" mass="40767">MAHASFLKESYGKMPNSVSRYIVDYFVSNADVLLSDTNVRTPTQNAKRTAAYKTLITKIHDEFGYDVSERKIRNHFDHVRSKVISKGMTLRKGFAAEKKYRSRTGGGLSISEETRFSKNNDSCPFESPAEEKLWSFFENTPVTTPFVEGESHVGKRNSPAHEGNRGHEEEPLMVDFESDTDLEEEDYGAGTGRQPDLGGGGDARAKMKSRLRVTEADLLQEQYRLIQDQRKFLNEMIHTLHVMCDFIASQKSQTTPGIEVCMQSGGGRAAPITGDENVEESVFSSHDVVKHVLEGSGGVNRVAFHATVPIHAMYAHNHQDTGRFLLALIATGPRKTASTILYLLELLPTKSKRCSRTSLLPLQKGI</sequence>
<organism evidence="2 3">
    <name type="scientific">Cylicocyclus nassatus</name>
    <name type="common">Nematode worm</name>
    <dbReference type="NCBI Taxonomy" id="53992"/>
    <lineage>
        <taxon>Eukaryota</taxon>
        <taxon>Metazoa</taxon>
        <taxon>Ecdysozoa</taxon>
        <taxon>Nematoda</taxon>
        <taxon>Chromadorea</taxon>
        <taxon>Rhabditida</taxon>
        <taxon>Rhabditina</taxon>
        <taxon>Rhabditomorpha</taxon>
        <taxon>Strongyloidea</taxon>
        <taxon>Strongylidae</taxon>
        <taxon>Cylicocyclus</taxon>
    </lineage>
</organism>
<accession>A0AA36HBX3</accession>
<keyword evidence="3" id="KW-1185">Reference proteome</keyword>
<name>A0AA36HBX3_CYLNA</name>
<evidence type="ECO:0000256" key="1">
    <source>
        <dbReference type="SAM" id="MobiDB-lite"/>
    </source>
</evidence>
<dbReference type="EMBL" id="CATQJL010000316">
    <property type="protein sequence ID" value="CAJ0607274.1"/>
    <property type="molecule type" value="Genomic_DNA"/>
</dbReference>
<feature type="region of interest" description="Disordered" evidence="1">
    <location>
        <begin position="145"/>
        <end position="206"/>
    </location>
</feature>
<gene>
    <name evidence="2" type="ORF">CYNAS_LOCUS19257</name>
</gene>